<evidence type="ECO:0000256" key="4">
    <source>
        <dbReference type="ARBA" id="ARBA00022989"/>
    </source>
</evidence>
<dbReference type="Pfam" id="PF12704">
    <property type="entry name" value="MacB_PCD"/>
    <property type="match status" value="1"/>
</dbReference>
<evidence type="ECO:0000256" key="5">
    <source>
        <dbReference type="ARBA" id="ARBA00023136"/>
    </source>
</evidence>
<dbReference type="AlphaFoldDB" id="A0A3P1T377"/>
<dbReference type="Proteomes" id="UP000280819">
    <property type="component" value="Unassembled WGS sequence"/>
</dbReference>
<dbReference type="EMBL" id="RQZG01000016">
    <property type="protein sequence ID" value="RRD03810.1"/>
    <property type="molecule type" value="Genomic_DNA"/>
</dbReference>
<evidence type="ECO:0000259" key="10">
    <source>
        <dbReference type="Pfam" id="PF12704"/>
    </source>
</evidence>
<sequence length="446" mass="47751">MRFGDLVATSLTSLWQRKVRTFLTVLGVMIGTISVVVMISLGLGLTKSLHDSIAAQGSLKEVLVQNNPFTQGSSKKLPRMDDRLAQTFATYEGVAHVIPVYRTYLPVKVGKYRGEFEVVAVPRESLGRMDLEIARGSAPGQHGLEVLVGHQVAEALRTANGRESFLDSGEDIVGQELTLEFFDHGSAEEQTSAPPRLKPLRSTVSGSIAGHGSYSETSTILVVELESLKQEMDKRNRGRALPEQPTDSQGRQKGTFTYSTLKVVAKDIKDTEGLLVRLKDEGYEAYALIEWIKESEKQLTQVQAIFGGIGAMSLLVAAIGIANTMMMSVYERTREIGVMKVLGASLRDIRFLFLVEAAGIGFIGGVLGILGSFLASAGLNSPAGAELLAPALGIGGVPGDTLTMSVIPPWLAGTTLLFATVIGTVAGLLPAHRATRLSALDAIRSQ</sequence>
<evidence type="ECO:0000313" key="11">
    <source>
        <dbReference type="EMBL" id="RRD03810.1"/>
    </source>
</evidence>
<evidence type="ECO:0000256" key="6">
    <source>
        <dbReference type="ARBA" id="ARBA00038076"/>
    </source>
</evidence>
<comment type="caution">
    <text evidence="11">The sequence shown here is derived from an EMBL/GenBank/DDBJ whole genome shotgun (WGS) entry which is preliminary data.</text>
</comment>
<feature type="region of interest" description="Disordered" evidence="7">
    <location>
        <begin position="233"/>
        <end position="253"/>
    </location>
</feature>
<evidence type="ECO:0000256" key="1">
    <source>
        <dbReference type="ARBA" id="ARBA00004651"/>
    </source>
</evidence>
<name>A0A3P1T377_9ACTN</name>
<feature type="domain" description="ABC3 transporter permease C-terminal" evidence="9">
    <location>
        <begin position="309"/>
        <end position="438"/>
    </location>
</feature>
<keyword evidence="4 8" id="KW-1133">Transmembrane helix</keyword>
<reference evidence="11 12" key="1">
    <citation type="submission" date="2018-11" db="EMBL/GenBank/DDBJ databases">
        <title>Genomes From Bacteria Associated with the Canine Oral Cavity: a Test Case for Automated Genome-Based Taxonomic Assignment.</title>
        <authorList>
            <person name="Coil D.A."/>
            <person name="Jospin G."/>
            <person name="Darling A.E."/>
            <person name="Wallis C."/>
            <person name="Davis I.J."/>
            <person name="Harris S."/>
            <person name="Eisen J.A."/>
            <person name="Holcombe L.J."/>
            <person name="O'Flynn C."/>
        </authorList>
    </citation>
    <scope>NUCLEOTIDE SEQUENCE [LARGE SCALE GENOMIC DNA]</scope>
    <source>
        <strain evidence="11 12">OH887_COT-365</strain>
    </source>
</reference>
<comment type="subcellular location">
    <subcellularLocation>
        <location evidence="1">Cell membrane</location>
        <topology evidence="1">Multi-pass membrane protein</topology>
    </subcellularLocation>
</comment>
<keyword evidence="3 8" id="KW-0812">Transmembrane</keyword>
<dbReference type="PANTHER" id="PTHR30572:SF4">
    <property type="entry name" value="ABC TRANSPORTER PERMEASE YTRF"/>
    <property type="match status" value="1"/>
</dbReference>
<feature type="transmembrane region" description="Helical" evidence="8">
    <location>
        <begin position="304"/>
        <end position="330"/>
    </location>
</feature>
<keyword evidence="2" id="KW-1003">Cell membrane</keyword>
<dbReference type="PANTHER" id="PTHR30572">
    <property type="entry name" value="MEMBRANE COMPONENT OF TRANSPORTER-RELATED"/>
    <property type="match status" value="1"/>
</dbReference>
<dbReference type="Pfam" id="PF02687">
    <property type="entry name" value="FtsX"/>
    <property type="match status" value="1"/>
</dbReference>
<dbReference type="InterPro" id="IPR003838">
    <property type="entry name" value="ABC3_permease_C"/>
</dbReference>
<feature type="transmembrane region" description="Helical" evidence="8">
    <location>
        <begin position="410"/>
        <end position="429"/>
    </location>
</feature>
<organism evidence="11 12">
    <name type="scientific">Arachnia propionica</name>
    <dbReference type="NCBI Taxonomy" id="1750"/>
    <lineage>
        <taxon>Bacteria</taxon>
        <taxon>Bacillati</taxon>
        <taxon>Actinomycetota</taxon>
        <taxon>Actinomycetes</taxon>
        <taxon>Propionibacteriales</taxon>
        <taxon>Propionibacteriaceae</taxon>
        <taxon>Arachnia</taxon>
    </lineage>
</organism>
<dbReference type="GO" id="GO:0022857">
    <property type="term" value="F:transmembrane transporter activity"/>
    <property type="evidence" value="ECO:0007669"/>
    <property type="project" value="TreeGrafter"/>
</dbReference>
<feature type="transmembrane region" description="Helical" evidence="8">
    <location>
        <begin position="21"/>
        <end position="45"/>
    </location>
</feature>
<evidence type="ECO:0000256" key="2">
    <source>
        <dbReference type="ARBA" id="ARBA00022475"/>
    </source>
</evidence>
<dbReference type="RefSeq" id="WP_124845500.1">
    <property type="nucleotide sequence ID" value="NZ_RQZG01000016.1"/>
</dbReference>
<accession>A0A3P1T377</accession>
<evidence type="ECO:0000256" key="7">
    <source>
        <dbReference type="SAM" id="MobiDB-lite"/>
    </source>
</evidence>
<dbReference type="InterPro" id="IPR025857">
    <property type="entry name" value="MacB_PCD"/>
</dbReference>
<dbReference type="OrthoDB" id="9780560at2"/>
<dbReference type="GO" id="GO:0005886">
    <property type="term" value="C:plasma membrane"/>
    <property type="evidence" value="ECO:0007669"/>
    <property type="project" value="UniProtKB-SubCell"/>
</dbReference>
<evidence type="ECO:0000256" key="3">
    <source>
        <dbReference type="ARBA" id="ARBA00022692"/>
    </source>
</evidence>
<proteinExistence type="inferred from homology"/>
<protein>
    <submittedName>
        <fullName evidence="11">ABC transporter permease</fullName>
    </submittedName>
</protein>
<comment type="similarity">
    <text evidence="6">Belongs to the ABC-4 integral membrane protein family.</text>
</comment>
<evidence type="ECO:0000259" key="9">
    <source>
        <dbReference type="Pfam" id="PF02687"/>
    </source>
</evidence>
<feature type="transmembrane region" description="Helical" evidence="8">
    <location>
        <begin position="351"/>
        <end position="375"/>
    </location>
</feature>
<evidence type="ECO:0000256" key="8">
    <source>
        <dbReference type="SAM" id="Phobius"/>
    </source>
</evidence>
<keyword evidence="5 8" id="KW-0472">Membrane</keyword>
<evidence type="ECO:0000313" key="12">
    <source>
        <dbReference type="Proteomes" id="UP000280819"/>
    </source>
</evidence>
<feature type="domain" description="MacB-like periplasmic core" evidence="10">
    <location>
        <begin position="21"/>
        <end position="207"/>
    </location>
</feature>
<dbReference type="InterPro" id="IPR050250">
    <property type="entry name" value="Macrolide_Exporter_MacB"/>
</dbReference>
<gene>
    <name evidence="11" type="ORF">EII34_12490</name>
</gene>